<keyword evidence="2" id="KW-1133">Transmembrane helix</keyword>
<keyword evidence="2" id="KW-0812">Transmembrane</keyword>
<evidence type="ECO:0000256" key="1">
    <source>
        <dbReference type="SAM" id="MobiDB-lite"/>
    </source>
</evidence>
<protein>
    <submittedName>
        <fullName evidence="3">Uncharacterized protein</fullName>
    </submittedName>
</protein>
<feature type="region of interest" description="Disordered" evidence="1">
    <location>
        <begin position="38"/>
        <end position="63"/>
    </location>
</feature>
<organism evidence="3">
    <name type="scientific">viral metagenome</name>
    <dbReference type="NCBI Taxonomy" id="1070528"/>
    <lineage>
        <taxon>unclassified sequences</taxon>
        <taxon>metagenomes</taxon>
        <taxon>organismal metagenomes</taxon>
    </lineage>
</organism>
<feature type="compositionally biased region" description="Basic and acidic residues" evidence="1">
    <location>
        <begin position="145"/>
        <end position="164"/>
    </location>
</feature>
<reference evidence="3" key="1">
    <citation type="journal article" date="2020" name="Nature">
        <title>Giant virus diversity and host interactions through global metagenomics.</title>
        <authorList>
            <person name="Schulz F."/>
            <person name="Roux S."/>
            <person name="Paez-Espino D."/>
            <person name="Jungbluth S."/>
            <person name="Walsh D.A."/>
            <person name="Denef V.J."/>
            <person name="McMahon K.D."/>
            <person name="Konstantinidis K.T."/>
            <person name="Eloe-Fadrosh E.A."/>
            <person name="Kyrpides N.C."/>
            <person name="Woyke T."/>
        </authorList>
    </citation>
    <scope>NUCLEOTIDE SEQUENCE</scope>
    <source>
        <strain evidence="3">GVMAG-M-3300023174-104</strain>
    </source>
</reference>
<keyword evidence="2" id="KW-0472">Membrane</keyword>
<evidence type="ECO:0000313" key="3">
    <source>
        <dbReference type="EMBL" id="QHT10009.1"/>
    </source>
</evidence>
<feature type="compositionally biased region" description="Basic and acidic residues" evidence="1">
    <location>
        <begin position="105"/>
        <end position="117"/>
    </location>
</feature>
<proteinExistence type="predicted"/>
<accession>A0A6C0D288</accession>
<dbReference type="EMBL" id="MN739518">
    <property type="protein sequence ID" value="QHT10009.1"/>
    <property type="molecule type" value="Genomic_DNA"/>
</dbReference>
<sequence length="534" mass="59917">MTLKKKGGYILIIFISILIILFSVLGYYYSFHQSPTVTSLSSSSPSPSPSPSPSRSIPIGAFTPTPLPGPVDLAISPTSIVYKFSSSPISLKKLTSVLTDQKGMTEQKGMTDQKGMTEQKGMTVPKGMPDQKGMTVPKGMPDQKSMTDQKGMPDQKSMTDQKKEKNNNLTSGYLIISNGFMVQWGYAKKEYLSKIVFPMKFSTVFGAQITRMSRDWNDEIFTDNPLNTYITKLTNEKMEVHTAMLQSTPCPYFWFSYGFYQIDILSSTFYLFPRTTYSFPTINETFSKGKGGWVTLVNGFMFQWGYGDQETDEYGNQLITFPRSFSRVFGGQITKSDCQKNTPFGNFSKEGKDDAISTLFNLGLVSTSHSPPLSTQLQSISTKGMIVNTGFGSFNKSDYFWMAYGISTEKPFLSTPYHSFPKTIMKPSSKSHGWIVLDSSTNFAVQWGYGPKEENIIVSERYLPIVFSPPFDQVFGVQMTKSWGGMDRQWGSGDPVMTRIYSLSNNHMYVDVGSNINEKSEFFWIAYGTIQIKS</sequence>
<dbReference type="AlphaFoldDB" id="A0A6C0D288"/>
<feature type="transmembrane region" description="Helical" evidence="2">
    <location>
        <begin position="7"/>
        <end position="29"/>
    </location>
</feature>
<name>A0A6C0D288_9ZZZZ</name>
<evidence type="ECO:0000256" key="2">
    <source>
        <dbReference type="SAM" id="Phobius"/>
    </source>
</evidence>
<feature type="region of interest" description="Disordered" evidence="1">
    <location>
        <begin position="105"/>
        <end position="164"/>
    </location>
</feature>
<dbReference type="Gene3D" id="2.60.40.3940">
    <property type="match status" value="1"/>
</dbReference>